<comment type="caution">
    <text evidence="2">The sequence shown here is derived from an EMBL/GenBank/DDBJ whole genome shotgun (WGS) entry which is preliminary data.</text>
</comment>
<feature type="signal peptide" evidence="1">
    <location>
        <begin position="1"/>
        <end position="20"/>
    </location>
</feature>
<dbReference type="EMBL" id="BPLQ01006056">
    <property type="protein sequence ID" value="GIY19564.1"/>
    <property type="molecule type" value="Genomic_DNA"/>
</dbReference>
<sequence length="92" mass="9837">MRLLGSMLLILLLMDGSTKSLDSLRRACQPLSSAKKTALPEGHHLEVGSEVPQGCPPSNQVKSFWTAPGGQARPPLLTPLTVWSVCWSSPGD</sequence>
<feature type="chain" id="PRO_5043663300" evidence="1">
    <location>
        <begin position="21"/>
        <end position="92"/>
    </location>
</feature>
<keyword evidence="3" id="KW-1185">Reference proteome</keyword>
<name>A0AAV4RCI7_9ARAC</name>
<evidence type="ECO:0000313" key="2">
    <source>
        <dbReference type="EMBL" id="GIY19564.1"/>
    </source>
</evidence>
<accession>A0AAV4RCI7</accession>
<protein>
    <submittedName>
        <fullName evidence="2">Uncharacterized protein</fullName>
    </submittedName>
</protein>
<gene>
    <name evidence="2" type="ORF">CDAR_273861</name>
</gene>
<evidence type="ECO:0000256" key="1">
    <source>
        <dbReference type="SAM" id="SignalP"/>
    </source>
</evidence>
<evidence type="ECO:0000313" key="3">
    <source>
        <dbReference type="Proteomes" id="UP001054837"/>
    </source>
</evidence>
<reference evidence="2 3" key="1">
    <citation type="submission" date="2021-06" db="EMBL/GenBank/DDBJ databases">
        <title>Caerostris darwini draft genome.</title>
        <authorList>
            <person name="Kono N."/>
            <person name="Arakawa K."/>
        </authorList>
    </citation>
    <scope>NUCLEOTIDE SEQUENCE [LARGE SCALE GENOMIC DNA]</scope>
</reference>
<keyword evidence="1" id="KW-0732">Signal</keyword>
<dbReference type="AlphaFoldDB" id="A0AAV4RCI7"/>
<proteinExistence type="predicted"/>
<organism evidence="2 3">
    <name type="scientific">Caerostris darwini</name>
    <dbReference type="NCBI Taxonomy" id="1538125"/>
    <lineage>
        <taxon>Eukaryota</taxon>
        <taxon>Metazoa</taxon>
        <taxon>Ecdysozoa</taxon>
        <taxon>Arthropoda</taxon>
        <taxon>Chelicerata</taxon>
        <taxon>Arachnida</taxon>
        <taxon>Araneae</taxon>
        <taxon>Araneomorphae</taxon>
        <taxon>Entelegynae</taxon>
        <taxon>Araneoidea</taxon>
        <taxon>Araneidae</taxon>
        <taxon>Caerostris</taxon>
    </lineage>
</organism>
<dbReference type="Proteomes" id="UP001054837">
    <property type="component" value="Unassembled WGS sequence"/>
</dbReference>